<dbReference type="PANTHER" id="PTHR30629">
    <property type="entry name" value="PROPHAGE INTEGRASE"/>
    <property type="match status" value="1"/>
</dbReference>
<keyword evidence="2" id="KW-0229">DNA integration</keyword>
<dbReference type="InterPro" id="IPR013762">
    <property type="entry name" value="Integrase-like_cat_sf"/>
</dbReference>
<organism evidence="8 9">
    <name type="scientific">Rhizobium lemnae</name>
    <dbReference type="NCBI Taxonomy" id="1214924"/>
    <lineage>
        <taxon>Bacteria</taxon>
        <taxon>Pseudomonadati</taxon>
        <taxon>Pseudomonadota</taxon>
        <taxon>Alphaproteobacteria</taxon>
        <taxon>Hyphomicrobiales</taxon>
        <taxon>Rhizobiaceae</taxon>
        <taxon>Rhizobium/Agrobacterium group</taxon>
        <taxon>Rhizobium</taxon>
    </lineage>
</organism>
<evidence type="ECO:0000313" key="8">
    <source>
        <dbReference type="EMBL" id="MFC3967834.1"/>
    </source>
</evidence>
<dbReference type="InterPro" id="IPR025166">
    <property type="entry name" value="Integrase_DNA_bind_dom"/>
</dbReference>
<feature type="domain" description="Tyr recombinase" evidence="6">
    <location>
        <begin position="173"/>
        <end position="354"/>
    </location>
</feature>
<keyword evidence="9" id="KW-1185">Reference proteome</keyword>
<dbReference type="InterPro" id="IPR044068">
    <property type="entry name" value="CB"/>
</dbReference>
<sequence>MTAQGSKLWRLSYRFDGKQQTLALGAYPAVSLADARRQRDGVKALLAKGINPAQHAKLERIAKQTSNAVTFKVVAEEYLRKIAKEGRAETTRNKKEWLLGLAMPDIGSRPISEITAAEILVPLRKIEDKGNYETARRVRSTIGQIFRYAISTARTDNDPTFGLKGALTAPVVSHRAAITNQRAFGGLLRAIWAYEGMPETRIALQLMALLYPRPGELRQAEWSEIDFEKAIWTIPASRMKMRREHRKPLSPHVIAILEELRMLTDQGKLLFPAVTSPKRTMSENTMNSALRRMGFSQDEATSHGFRASASSLLNESGKWSADAIEAELAHVGADEVRRAYHRALYWEERVKMADWWAQETHRLRETLG</sequence>
<protein>
    <submittedName>
        <fullName evidence="8">Tyrosine-type recombinase/integrase</fullName>
    </submittedName>
</protein>
<dbReference type="InterPro" id="IPR010998">
    <property type="entry name" value="Integrase_recombinase_N"/>
</dbReference>
<evidence type="ECO:0000256" key="5">
    <source>
        <dbReference type="PROSITE-ProRule" id="PRU01248"/>
    </source>
</evidence>
<keyword evidence="4" id="KW-0233">DNA recombination</keyword>
<accession>A0ABV8E7E6</accession>
<dbReference type="InterPro" id="IPR050808">
    <property type="entry name" value="Phage_Integrase"/>
</dbReference>
<feature type="domain" description="Core-binding (CB)" evidence="7">
    <location>
        <begin position="69"/>
        <end position="150"/>
    </location>
</feature>
<evidence type="ECO:0000259" key="7">
    <source>
        <dbReference type="PROSITE" id="PS51900"/>
    </source>
</evidence>
<dbReference type="SUPFAM" id="SSF56349">
    <property type="entry name" value="DNA breaking-rejoining enzymes"/>
    <property type="match status" value="1"/>
</dbReference>
<dbReference type="CDD" id="cd00801">
    <property type="entry name" value="INT_P4_C"/>
    <property type="match status" value="1"/>
</dbReference>
<dbReference type="Pfam" id="PF13356">
    <property type="entry name" value="Arm-DNA-bind_3"/>
    <property type="match status" value="1"/>
</dbReference>
<evidence type="ECO:0000256" key="3">
    <source>
        <dbReference type="ARBA" id="ARBA00023125"/>
    </source>
</evidence>
<dbReference type="Proteomes" id="UP001595697">
    <property type="component" value="Unassembled WGS sequence"/>
</dbReference>
<comment type="similarity">
    <text evidence="1">Belongs to the 'phage' integrase family.</text>
</comment>
<dbReference type="Gene3D" id="3.30.160.390">
    <property type="entry name" value="Integrase, DNA-binding domain"/>
    <property type="match status" value="1"/>
</dbReference>
<dbReference type="InterPro" id="IPR053876">
    <property type="entry name" value="Phage_int_M"/>
</dbReference>
<proteinExistence type="inferred from homology"/>
<dbReference type="PROSITE" id="PS51900">
    <property type="entry name" value="CB"/>
    <property type="match status" value="1"/>
</dbReference>
<dbReference type="Gene3D" id="1.10.443.10">
    <property type="entry name" value="Intergrase catalytic core"/>
    <property type="match status" value="1"/>
</dbReference>
<dbReference type="Pfam" id="PF00589">
    <property type="entry name" value="Phage_integrase"/>
    <property type="match status" value="1"/>
</dbReference>
<name>A0ABV8E7E6_9HYPH</name>
<evidence type="ECO:0000259" key="6">
    <source>
        <dbReference type="PROSITE" id="PS51898"/>
    </source>
</evidence>
<evidence type="ECO:0000313" key="9">
    <source>
        <dbReference type="Proteomes" id="UP001595697"/>
    </source>
</evidence>
<dbReference type="PANTHER" id="PTHR30629:SF2">
    <property type="entry name" value="PROPHAGE INTEGRASE INTS-RELATED"/>
    <property type="match status" value="1"/>
</dbReference>
<reference evidence="9" key="1">
    <citation type="journal article" date="2019" name="Int. J. Syst. Evol. Microbiol.">
        <title>The Global Catalogue of Microorganisms (GCM) 10K type strain sequencing project: providing services to taxonomists for standard genome sequencing and annotation.</title>
        <authorList>
            <consortium name="The Broad Institute Genomics Platform"/>
            <consortium name="The Broad Institute Genome Sequencing Center for Infectious Disease"/>
            <person name="Wu L."/>
            <person name="Ma J."/>
        </authorList>
    </citation>
    <scope>NUCLEOTIDE SEQUENCE [LARGE SCALE GENOMIC DNA]</scope>
    <source>
        <strain evidence="9">TBRC 5781</strain>
    </source>
</reference>
<dbReference type="EMBL" id="JBHSBD010000025">
    <property type="protein sequence ID" value="MFC3967834.1"/>
    <property type="molecule type" value="Genomic_DNA"/>
</dbReference>
<dbReference type="InterPro" id="IPR002104">
    <property type="entry name" value="Integrase_catalytic"/>
</dbReference>
<comment type="caution">
    <text evidence="8">The sequence shown here is derived from an EMBL/GenBank/DDBJ whole genome shotgun (WGS) entry which is preliminary data.</text>
</comment>
<dbReference type="RefSeq" id="WP_343229104.1">
    <property type="nucleotide sequence ID" value="NZ_JALJQZ010000008.1"/>
</dbReference>
<gene>
    <name evidence="8" type="ORF">ACFOVS_06785</name>
</gene>
<dbReference type="Gene3D" id="1.10.150.130">
    <property type="match status" value="1"/>
</dbReference>
<dbReference type="Pfam" id="PF22022">
    <property type="entry name" value="Phage_int_M"/>
    <property type="match status" value="1"/>
</dbReference>
<evidence type="ECO:0000256" key="4">
    <source>
        <dbReference type="ARBA" id="ARBA00023172"/>
    </source>
</evidence>
<dbReference type="PROSITE" id="PS51898">
    <property type="entry name" value="TYR_RECOMBINASE"/>
    <property type="match status" value="1"/>
</dbReference>
<evidence type="ECO:0000256" key="2">
    <source>
        <dbReference type="ARBA" id="ARBA00022908"/>
    </source>
</evidence>
<dbReference type="InterPro" id="IPR038488">
    <property type="entry name" value="Integrase_DNA-bd_sf"/>
</dbReference>
<keyword evidence="3 5" id="KW-0238">DNA-binding</keyword>
<dbReference type="InterPro" id="IPR011010">
    <property type="entry name" value="DNA_brk_join_enz"/>
</dbReference>
<evidence type="ECO:0000256" key="1">
    <source>
        <dbReference type="ARBA" id="ARBA00008857"/>
    </source>
</evidence>